<dbReference type="Proteomes" id="UP000192578">
    <property type="component" value="Unassembled WGS sequence"/>
</dbReference>
<keyword evidence="1" id="KW-0812">Transmembrane</keyword>
<comment type="caution">
    <text evidence="2">The sequence shown here is derived from an EMBL/GenBank/DDBJ whole genome shotgun (WGS) entry which is preliminary data.</text>
</comment>
<accession>A0A1W0WA69</accession>
<keyword evidence="1" id="KW-0472">Membrane</keyword>
<evidence type="ECO:0000256" key="1">
    <source>
        <dbReference type="SAM" id="Phobius"/>
    </source>
</evidence>
<sequence length="266" mass="30521">MLPRGILFIGTAGRCTFVLVGAVLLAGICLIHATTRYYGTYVSFGTGDTMIYTLRTHLGPQISERKWHAECLDGEAVVGVINWVNDYQNIDAIWCKYIFAYKPPTQGMYPFYPNCHVRNYTNQWYCFDPKNIKLTVDTFITGFWDNEQNFFMSRPGIDNINPIKCCKPPPGYYIDYTSCYYQPTHDQYWEFYDSLTHNLVVCASGFVVTGLAKKFGPIVRVNDNPTEWHIDWLQCCRVGYSGQRTIDPARRLPSNTTLPPKPFSFG</sequence>
<evidence type="ECO:0000313" key="3">
    <source>
        <dbReference type="Proteomes" id="UP000192578"/>
    </source>
</evidence>
<name>A0A1W0WA69_HYPEX</name>
<feature type="transmembrane region" description="Helical" evidence="1">
    <location>
        <begin position="6"/>
        <end position="31"/>
    </location>
</feature>
<gene>
    <name evidence="2" type="ORF">BV898_13624</name>
</gene>
<keyword evidence="3" id="KW-1185">Reference proteome</keyword>
<proteinExistence type="predicted"/>
<reference evidence="3" key="1">
    <citation type="submission" date="2017-01" db="EMBL/GenBank/DDBJ databases">
        <title>Comparative genomics of anhydrobiosis in the tardigrade Hypsibius dujardini.</title>
        <authorList>
            <person name="Yoshida Y."/>
            <person name="Koutsovoulos G."/>
            <person name="Laetsch D."/>
            <person name="Stevens L."/>
            <person name="Kumar S."/>
            <person name="Horikawa D."/>
            <person name="Ishino K."/>
            <person name="Komine S."/>
            <person name="Tomita M."/>
            <person name="Blaxter M."/>
            <person name="Arakawa K."/>
        </authorList>
    </citation>
    <scope>NUCLEOTIDE SEQUENCE [LARGE SCALE GENOMIC DNA]</scope>
    <source>
        <strain evidence="3">Z151</strain>
    </source>
</reference>
<keyword evidence="1" id="KW-1133">Transmembrane helix</keyword>
<evidence type="ECO:0000313" key="2">
    <source>
        <dbReference type="EMBL" id="OQV12063.1"/>
    </source>
</evidence>
<dbReference type="AlphaFoldDB" id="A0A1W0WA69"/>
<dbReference type="EMBL" id="MTYJ01000154">
    <property type="protein sequence ID" value="OQV12063.1"/>
    <property type="molecule type" value="Genomic_DNA"/>
</dbReference>
<protein>
    <submittedName>
        <fullName evidence="2">Uncharacterized protein</fullName>
    </submittedName>
</protein>
<organism evidence="2 3">
    <name type="scientific">Hypsibius exemplaris</name>
    <name type="common">Freshwater tardigrade</name>
    <dbReference type="NCBI Taxonomy" id="2072580"/>
    <lineage>
        <taxon>Eukaryota</taxon>
        <taxon>Metazoa</taxon>
        <taxon>Ecdysozoa</taxon>
        <taxon>Tardigrada</taxon>
        <taxon>Eutardigrada</taxon>
        <taxon>Parachela</taxon>
        <taxon>Hypsibioidea</taxon>
        <taxon>Hypsibiidae</taxon>
        <taxon>Hypsibius</taxon>
    </lineage>
</organism>